<evidence type="ECO:0000256" key="4">
    <source>
        <dbReference type="ARBA" id="ARBA00022679"/>
    </source>
</evidence>
<keyword evidence="8" id="KW-1185">Reference proteome</keyword>
<protein>
    <submittedName>
        <fullName evidence="7">Glycosyltransferase involved in cell wall biosynthesis</fullName>
    </submittedName>
</protein>
<name>A0A562WMR6_9ACTN</name>
<dbReference type="SUPFAM" id="SSF53448">
    <property type="entry name" value="Nucleotide-diphospho-sugar transferases"/>
    <property type="match status" value="1"/>
</dbReference>
<comment type="pathway">
    <text evidence="1">Cell wall biogenesis; cell wall polysaccharide biosynthesis.</text>
</comment>
<dbReference type="Pfam" id="PF00535">
    <property type="entry name" value="Glycos_transf_2"/>
    <property type="match status" value="1"/>
</dbReference>
<gene>
    <name evidence="7" type="ORF">JD81_05202</name>
</gene>
<dbReference type="InterPro" id="IPR001173">
    <property type="entry name" value="Glyco_trans_2-like"/>
</dbReference>
<evidence type="ECO:0000256" key="3">
    <source>
        <dbReference type="ARBA" id="ARBA00022676"/>
    </source>
</evidence>
<comment type="caution">
    <text evidence="7">The sequence shown here is derived from an EMBL/GenBank/DDBJ whole genome shotgun (WGS) entry which is preliminary data.</text>
</comment>
<evidence type="ECO:0000313" key="7">
    <source>
        <dbReference type="EMBL" id="TWJ31643.1"/>
    </source>
</evidence>
<evidence type="ECO:0000256" key="2">
    <source>
        <dbReference type="ARBA" id="ARBA00006739"/>
    </source>
</evidence>
<keyword evidence="3" id="KW-0328">Glycosyltransferase</keyword>
<dbReference type="CDD" id="cd00761">
    <property type="entry name" value="Glyco_tranf_GTA_type"/>
    <property type="match status" value="1"/>
</dbReference>
<feature type="domain" description="Glycosyltransferase 2-like" evidence="6">
    <location>
        <begin position="81"/>
        <end position="222"/>
    </location>
</feature>
<dbReference type="Gene3D" id="3.90.550.10">
    <property type="entry name" value="Spore Coat Polysaccharide Biosynthesis Protein SpsA, Chain A"/>
    <property type="match status" value="1"/>
</dbReference>
<evidence type="ECO:0000256" key="1">
    <source>
        <dbReference type="ARBA" id="ARBA00004776"/>
    </source>
</evidence>
<comment type="similarity">
    <text evidence="2">Belongs to the glycosyltransferase 2 family.</text>
</comment>
<evidence type="ECO:0000259" key="6">
    <source>
        <dbReference type="Pfam" id="PF00535"/>
    </source>
</evidence>
<dbReference type="AlphaFoldDB" id="A0A562WMR6"/>
<sequence length="370" mass="39834">MNQPHAQTPPGAVHQPHVEAPPGAVHRPDVEAPPGAVHRPDVMGSPDAVERSAAVGPPDVVDRPLDPGSPDDFRRERTLDVLIPTRNRAAELAVTLSGLAAQEGAPGFGVAVSDQSDGPPAFRHPAVATMARALRHRGHPVLLTRRLPRRGLAEHRAYLLDRSTARYVLCLDDDVWLEPGTLHRLVTAITELGCGFVGNAVHGLSYLDDVRPQTHRHYEEWTGPPVPETVRPGTLEWQRATIHSAANLLHVTGRLKLPAGAWRAYKVSWIGGCVLYDRARLVEAGGFDFWRRLPEGHQGEDVAAQLAVLARYGGAGILPSGAYHLESPTTVTERDVEAWELVLADADTHTRAADVHAGAGAHPGAVRPAS</sequence>
<dbReference type="PANTHER" id="PTHR43179:SF12">
    <property type="entry name" value="GALACTOFURANOSYLTRANSFERASE GLFT2"/>
    <property type="match status" value="1"/>
</dbReference>
<reference evidence="7 8" key="1">
    <citation type="submission" date="2019-07" db="EMBL/GenBank/DDBJ databases">
        <title>R&amp;d 2014.</title>
        <authorList>
            <person name="Klenk H.-P."/>
        </authorList>
    </citation>
    <scope>NUCLEOTIDE SEQUENCE [LARGE SCALE GENOMIC DNA]</scope>
    <source>
        <strain evidence="7 8">DSM 43912</strain>
    </source>
</reference>
<dbReference type="PANTHER" id="PTHR43179">
    <property type="entry name" value="RHAMNOSYLTRANSFERASE WBBL"/>
    <property type="match status" value="1"/>
</dbReference>
<evidence type="ECO:0000313" key="8">
    <source>
        <dbReference type="Proteomes" id="UP000319728"/>
    </source>
</evidence>
<organism evidence="7 8">
    <name type="scientific">Micromonospora sagamiensis</name>
    <dbReference type="NCBI Taxonomy" id="47875"/>
    <lineage>
        <taxon>Bacteria</taxon>
        <taxon>Bacillati</taxon>
        <taxon>Actinomycetota</taxon>
        <taxon>Actinomycetes</taxon>
        <taxon>Micromonosporales</taxon>
        <taxon>Micromonosporaceae</taxon>
        <taxon>Micromonospora</taxon>
    </lineage>
</organism>
<evidence type="ECO:0000256" key="5">
    <source>
        <dbReference type="SAM" id="MobiDB-lite"/>
    </source>
</evidence>
<feature type="compositionally biased region" description="Basic and acidic residues" evidence="5">
    <location>
        <begin position="60"/>
        <end position="73"/>
    </location>
</feature>
<feature type="region of interest" description="Disordered" evidence="5">
    <location>
        <begin position="1"/>
        <end position="73"/>
    </location>
</feature>
<proteinExistence type="inferred from homology"/>
<accession>A0A562WMR6</accession>
<dbReference type="InterPro" id="IPR029044">
    <property type="entry name" value="Nucleotide-diphossugar_trans"/>
</dbReference>
<dbReference type="Proteomes" id="UP000319728">
    <property type="component" value="Unassembled WGS sequence"/>
</dbReference>
<dbReference type="GO" id="GO:0016757">
    <property type="term" value="F:glycosyltransferase activity"/>
    <property type="evidence" value="ECO:0007669"/>
    <property type="project" value="UniProtKB-KW"/>
</dbReference>
<dbReference type="EMBL" id="VLLP01000001">
    <property type="protein sequence ID" value="TWJ31643.1"/>
    <property type="molecule type" value="Genomic_DNA"/>
</dbReference>
<keyword evidence="4 7" id="KW-0808">Transferase</keyword>